<protein>
    <submittedName>
        <fullName evidence="1">Uncharacterized protein</fullName>
    </submittedName>
</protein>
<name>A0A0F9CXH2_9ZZZZ</name>
<proteinExistence type="predicted"/>
<evidence type="ECO:0000313" key="1">
    <source>
        <dbReference type="EMBL" id="KKL54078.1"/>
    </source>
</evidence>
<dbReference type="AlphaFoldDB" id="A0A0F9CXH2"/>
<gene>
    <name evidence="1" type="ORF">LCGC14_2269040</name>
</gene>
<dbReference type="EMBL" id="LAZR01031329">
    <property type="protein sequence ID" value="KKL54078.1"/>
    <property type="molecule type" value="Genomic_DNA"/>
</dbReference>
<organism evidence="1">
    <name type="scientific">marine sediment metagenome</name>
    <dbReference type="NCBI Taxonomy" id="412755"/>
    <lineage>
        <taxon>unclassified sequences</taxon>
        <taxon>metagenomes</taxon>
        <taxon>ecological metagenomes</taxon>
    </lineage>
</organism>
<comment type="caution">
    <text evidence="1">The sequence shown here is derived from an EMBL/GenBank/DDBJ whole genome shotgun (WGS) entry which is preliminary data.</text>
</comment>
<accession>A0A0F9CXH2</accession>
<reference evidence="1" key="1">
    <citation type="journal article" date="2015" name="Nature">
        <title>Complex archaea that bridge the gap between prokaryotes and eukaryotes.</title>
        <authorList>
            <person name="Spang A."/>
            <person name="Saw J.H."/>
            <person name="Jorgensen S.L."/>
            <person name="Zaremba-Niedzwiedzka K."/>
            <person name="Martijn J."/>
            <person name="Lind A.E."/>
            <person name="van Eijk R."/>
            <person name="Schleper C."/>
            <person name="Guy L."/>
            <person name="Ettema T.J."/>
        </authorList>
    </citation>
    <scope>NUCLEOTIDE SEQUENCE</scope>
</reference>
<sequence>MSSRYSKRHYEDVARLLRCHHLEGNDCDIYSVAHAFADLFAADNTREGGGQYE</sequence>